<sequence>MPKNIDAELLAGLKTIEDLPFEGDSRRYMSQADGSSLCVWIDDTSSEIAKIRLGTIRRNALPQSERRGTLRRLNLGDDEGLCETSHICLFPNGIIGVEHNFYGPRAKRLPAYMTHALSGAAPSFVLEALLRNDVARQLEGAKSVRKLTIRVRRSYASVIQEANESLGKALDTAAAGSDAAVVGLTLQPEPYKRVDLKSDLITFLRRIIRREDLRYQTQELKATVVDSETGRADEINLLEDQLISRRKFLRQNERSRDLNSEDAYRQIALAYVELREDLLSASSASVSSEGSNYVP</sequence>
<dbReference type="AlphaFoldDB" id="A0A7Y6ME42"/>
<keyword evidence="2" id="KW-1185">Reference proteome</keyword>
<dbReference type="RefSeq" id="WP_175602827.1">
    <property type="nucleotide sequence ID" value="NZ_JABWGO010000006.1"/>
</dbReference>
<reference evidence="1 2" key="1">
    <citation type="submission" date="2020-06" db="EMBL/GenBank/DDBJ databases">
        <authorList>
            <person name="Chanama M."/>
        </authorList>
    </citation>
    <scope>NUCLEOTIDE SEQUENCE [LARGE SCALE GENOMIC DNA]</scope>
    <source>
        <strain evidence="1 2">TBRC6557</strain>
    </source>
</reference>
<protein>
    <submittedName>
        <fullName evidence="1">Uncharacterized protein</fullName>
    </submittedName>
</protein>
<gene>
    <name evidence="1" type="ORF">HT134_24620</name>
</gene>
<comment type="caution">
    <text evidence="1">The sequence shown here is derived from an EMBL/GenBank/DDBJ whole genome shotgun (WGS) entry which is preliminary data.</text>
</comment>
<name>A0A7Y6ME42_9ACTN</name>
<organism evidence="1 2">
    <name type="scientific">Nonomuraea rhodomycinica</name>
    <dbReference type="NCBI Taxonomy" id="1712872"/>
    <lineage>
        <taxon>Bacteria</taxon>
        <taxon>Bacillati</taxon>
        <taxon>Actinomycetota</taxon>
        <taxon>Actinomycetes</taxon>
        <taxon>Streptosporangiales</taxon>
        <taxon>Streptosporangiaceae</taxon>
        <taxon>Nonomuraea</taxon>
    </lineage>
</organism>
<evidence type="ECO:0000313" key="1">
    <source>
        <dbReference type="EMBL" id="NUW43294.1"/>
    </source>
</evidence>
<dbReference type="Proteomes" id="UP000546126">
    <property type="component" value="Unassembled WGS sequence"/>
</dbReference>
<dbReference type="EMBL" id="JABWGO010000006">
    <property type="protein sequence ID" value="NUW43294.1"/>
    <property type="molecule type" value="Genomic_DNA"/>
</dbReference>
<accession>A0A7Y6ME42</accession>
<evidence type="ECO:0000313" key="2">
    <source>
        <dbReference type="Proteomes" id="UP000546126"/>
    </source>
</evidence>
<proteinExistence type="predicted"/>